<dbReference type="AlphaFoldDB" id="A0AA88YVQ5"/>
<reference evidence="3" key="1">
    <citation type="submission" date="2019-08" db="EMBL/GenBank/DDBJ databases">
        <title>The improved chromosome-level genome for the pearl oyster Pinctada fucata martensii using PacBio sequencing and Hi-C.</title>
        <authorList>
            <person name="Zheng Z."/>
        </authorList>
    </citation>
    <scope>NUCLEOTIDE SEQUENCE</scope>
    <source>
        <strain evidence="3">ZZ-2019</strain>
        <tissue evidence="3">Adductor muscle</tissue>
    </source>
</reference>
<dbReference type="Proteomes" id="UP001186944">
    <property type="component" value="Unassembled WGS sequence"/>
</dbReference>
<evidence type="ECO:0000313" key="4">
    <source>
        <dbReference type="Proteomes" id="UP001186944"/>
    </source>
</evidence>
<feature type="domain" description="SGNH hydrolase-type esterase" evidence="2">
    <location>
        <begin position="40"/>
        <end position="198"/>
    </location>
</feature>
<dbReference type="EMBL" id="VSWD01000002">
    <property type="protein sequence ID" value="KAK3106945.1"/>
    <property type="molecule type" value="Genomic_DNA"/>
</dbReference>
<evidence type="ECO:0000313" key="3">
    <source>
        <dbReference type="EMBL" id="KAK3106945.1"/>
    </source>
</evidence>
<keyword evidence="4" id="KW-1185">Reference proteome</keyword>
<dbReference type="InterPro" id="IPR036514">
    <property type="entry name" value="SGNH_hydro_sf"/>
</dbReference>
<dbReference type="Pfam" id="PF13472">
    <property type="entry name" value="Lipase_GDSL_2"/>
    <property type="match status" value="1"/>
</dbReference>
<accession>A0AA88YVQ5</accession>
<sequence>MNPAAQAQPLEDVQGDGRWMSQHARFIAEAKEKEPEVLFIGDSLILHMAHSSMWTKMFEPLHSLNFGIGGDQTQHVLWRVQNGEMENLEPKVIVLLVGTNNYEHTAEQVTGGIEAIVQAIAERQPQAQIVVMGIPPRGENPNPLRDKILNINSNLSAKYKDSEKVTFLNVESETFVRDGVISHLDMYDYLHFTDQGYQKLCEPLCDEIQNLLQVYVKCENTSMTQSTTASDVDDQQ</sequence>
<dbReference type="Gene3D" id="3.40.50.1110">
    <property type="entry name" value="SGNH hydrolase"/>
    <property type="match status" value="1"/>
</dbReference>
<organism evidence="3 4">
    <name type="scientific">Pinctada imbricata</name>
    <name type="common">Atlantic pearl-oyster</name>
    <name type="synonym">Pinctada martensii</name>
    <dbReference type="NCBI Taxonomy" id="66713"/>
    <lineage>
        <taxon>Eukaryota</taxon>
        <taxon>Metazoa</taxon>
        <taxon>Spiralia</taxon>
        <taxon>Lophotrochozoa</taxon>
        <taxon>Mollusca</taxon>
        <taxon>Bivalvia</taxon>
        <taxon>Autobranchia</taxon>
        <taxon>Pteriomorphia</taxon>
        <taxon>Pterioida</taxon>
        <taxon>Pterioidea</taxon>
        <taxon>Pteriidae</taxon>
        <taxon>Pinctada</taxon>
    </lineage>
</organism>
<name>A0AA88YVQ5_PINIB</name>
<evidence type="ECO:0000259" key="2">
    <source>
        <dbReference type="Pfam" id="PF13472"/>
    </source>
</evidence>
<dbReference type="PANTHER" id="PTHR11852:SF0">
    <property type="entry name" value="PLATELET-ACTIVATING FACTOR ACETYLHYDROLASE IB SUBUNIT BETA HOMOLOG"/>
    <property type="match status" value="1"/>
</dbReference>
<dbReference type="CDD" id="cd01820">
    <property type="entry name" value="PAF_acetylesterase_like"/>
    <property type="match status" value="1"/>
</dbReference>
<comment type="caution">
    <text evidence="3">The sequence shown here is derived from an EMBL/GenBank/DDBJ whole genome shotgun (WGS) entry which is preliminary data.</text>
</comment>
<gene>
    <name evidence="3" type="ORF">FSP39_003623</name>
</gene>
<proteinExistence type="inferred from homology"/>
<protein>
    <recommendedName>
        <fullName evidence="2">SGNH hydrolase-type esterase domain-containing protein</fullName>
    </recommendedName>
</protein>
<dbReference type="PANTHER" id="PTHR11852">
    <property type="entry name" value="PLATELET-ACTIVATING FACTOR ACETYLHYDROLASE"/>
    <property type="match status" value="1"/>
</dbReference>
<dbReference type="SUPFAM" id="SSF52266">
    <property type="entry name" value="SGNH hydrolase"/>
    <property type="match status" value="1"/>
</dbReference>
<evidence type="ECO:0000256" key="1">
    <source>
        <dbReference type="ARBA" id="ARBA00038184"/>
    </source>
</evidence>
<dbReference type="InterPro" id="IPR013830">
    <property type="entry name" value="SGNH_hydro"/>
</dbReference>
<comment type="similarity">
    <text evidence="1">Belongs to the 'GDSL' lipolytic enzyme family. Platelet-activating factor acetylhydrolase IB beta/gamma subunits subfamily.</text>
</comment>